<dbReference type="Gene3D" id="3.40.50.720">
    <property type="entry name" value="NAD(P)-binding Rossmann-like Domain"/>
    <property type="match status" value="1"/>
</dbReference>
<evidence type="ECO:0000256" key="1">
    <source>
        <dbReference type="SAM" id="MobiDB-lite"/>
    </source>
</evidence>
<accession>A0A7D5JG87</accession>
<evidence type="ECO:0000313" key="3">
    <source>
        <dbReference type="EMBL" id="QLD12418.1"/>
    </source>
</evidence>
<dbReference type="InterPro" id="IPR036291">
    <property type="entry name" value="NAD(P)-bd_dom_sf"/>
</dbReference>
<dbReference type="InterPro" id="IPR051783">
    <property type="entry name" value="NAD(P)-dependent_oxidoreduct"/>
</dbReference>
<protein>
    <submittedName>
        <fullName evidence="3">Sugar nucleotide-binding protein</fullName>
    </submittedName>
</protein>
<feature type="domain" description="RmlD-like substrate binding" evidence="2">
    <location>
        <begin position="82"/>
        <end position="162"/>
    </location>
</feature>
<gene>
    <name evidence="3" type="ORF">HW566_11950</name>
</gene>
<dbReference type="PANTHER" id="PTHR48079:SF6">
    <property type="entry name" value="NAD(P)-BINDING DOMAIN-CONTAINING PROTEIN-RELATED"/>
    <property type="match status" value="1"/>
</dbReference>
<dbReference type="AlphaFoldDB" id="A0A7D5JG87"/>
<reference evidence="3 4" key="1">
    <citation type="submission" date="2020-06" db="EMBL/GenBank/DDBJ databases">
        <authorList>
            <person name="Jo H."/>
        </authorList>
    </citation>
    <scope>NUCLEOTIDE SEQUENCE [LARGE SCALE GENOMIC DNA]</scope>
    <source>
        <strain evidence="3 4">I46</strain>
    </source>
</reference>
<dbReference type="GO" id="GO:0004029">
    <property type="term" value="F:aldehyde dehydrogenase (NAD+) activity"/>
    <property type="evidence" value="ECO:0007669"/>
    <property type="project" value="TreeGrafter"/>
</dbReference>
<dbReference type="InterPro" id="IPR029903">
    <property type="entry name" value="RmlD-like-bd"/>
</dbReference>
<dbReference type="PANTHER" id="PTHR48079">
    <property type="entry name" value="PROTEIN YEEZ"/>
    <property type="match status" value="1"/>
</dbReference>
<sequence>MTPGRTLLVGSGKVGTRLGERLVAAGGEVVAIRRTAAGIRPTFTPLVADLAAPLDTPLPAVDAMVVTLPPGDDPRFYRDVLARLADALPAAPARAVFVSSTRVFEGWDVGRPLDEDDEPRPDSERGEQLVDGERAAVELFDAVVVRPAGIYGPGRERLIRQVLAGEAVDYDRRTNRIHEVDLVRAIELLLSADEPPALLHGVDRRPATLGEVVAFIADRLGVDAPPRAEPRPGADRGKVLDGSRLAALVGELEFPTFAEGYGRMIADRP</sequence>
<dbReference type="SUPFAM" id="SSF51735">
    <property type="entry name" value="NAD(P)-binding Rossmann-fold domains"/>
    <property type="match status" value="1"/>
</dbReference>
<evidence type="ECO:0000313" key="4">
    <source>
        <dbReference type="Proteomes" id="UP000509638"/>
    </source>
</evidence>
<organism evidence="3 4">
    <name type="scientific">Microbacterium oleivorans</name>
    <dbReference type="NCBI Taxonomy" id="273677"/>
    <lineage>
        <taxon>Bacteria</taxon>
        <taxon>Bacillati</taxon>
        <taxon>Actinomycetota</taxon>
        <taxon>Actinomycetes</taxon>
        <taxon>Micrococcales</taxon>
        <taxon>Microbacteriaceae</taxon>
        <taxon>Microbacterium</taxon>
    </lineage>
</organism>
<dbReference type="Pfam" id="PF04321">
    <property type="entry name" value="RmlD_sub_bind"/>
    <property type="match status" value="1"/>
</dbReference>
<dbReference type="Proteomes" id="UP000509638">
    <property type="component" value="Chromosome"/>
</dbReference>
<dbReference type="EMBL" id="CP058316">
    <property type="protein sequence ID" value="QLD12418.1"/>
    <property type="molecule type" value="Genomic_DNA"/>
</dbReference>
<dbReference type="GO" id="GO:0005737">
    <property type="term" value="C:cytoplasm"/>
    <property type="evidence" value="ECO:0007669"/>
    <property type="project" value="TreeGrafter"/>
</dbReference>
<name>A0A7D5JG87_9MICO</name>
<proteinExistence type="predicted"/>
<dbReference type="RefSeq" id="WP_178013157.1">
    <property type="nucleotide sequence ID" value="NZ_CP058316.1"/>
</dbReference>
<feature type="region of interest" description="Disordered" evidence="1">
    <location>
        <begin position="108"/>
        <end position="128"/>
    </location>
</feature>
<evidence type="ECO:0000259" key="2">
    <source>
        <dbReference type="Pfam" id="PF04321"/>
    </source>
</evidence>